<evidence type="ECO:0000259" key="6">
    <source>
        <dbReference type="Pfam" id="PF01343"/>
    </source>
</evidence>
<organism evidence="7 8">
    <name type="scientific">Desulfamplus magnetovallimortis</name>
    <dbReference type="NCBI Taxonomy" id="1246637"/>
    <lineage>
        <taxon>Bacteria</taxon>
        <taxon>Pseudomonadati</taxon>
        <taxon>Thermodesulfobacteriota</taxon>
        <taxon>Desulfobacteria</taxon>
        <taxon>Desulfobacterales</taxon>
        <taxon>Desulfobacteraceae</taxon>
        <taxon>Desulfamplus</taxon>
    </lineage>
</organism>
<dbReference type="Proteomes" id="UP000191931">
    <property type="component" value="Unassembled WGS sequence"/>
</dbReference>
<dbReference type="Gene3D" id="3.90.226.10">
    <property type="entry name" value="2-enoyl-CoA Hydratase, Chain A, domain 1"/>
    <property type="match status" value="2"/>
</dbReference>
<evidence type="ECO:0000313" key="8">
    <source>
        <dbReference type="Proteomes" id="UP000191931"/>
    </source>
</evidence>
<feature type="transmembrane region" description="Helical" evidence="5">
    <location>
        <begin position="7"/>
        <end position="38"/>
    </location>
</feature>
<dbReference type="InterPro" id="IPR004635">
    <property type="entry name" value="Pept_S49_SppA"/>
</dbReference>
<dbReference type="NCBIfam" id="TIGR00706">
    <property type="entry name" value="SppA_dom"/>
    <property type="match status" value="1"/>
</dbReference>
<keyword evidence="3 7" id="KW-0378">Hydrolase</keyword>
<dbReference type="RefSeq" id="WP_080803012.1">
    <property type="nucleotide sequence ID" value="NZ_LT828544.1"/>
</dbReference>
<keyword evidence="5" id="KW-1133">Transmembrane helix</keyword>
<comment type="similarity">
    <text evidence="1">Belongs to the peptidase S49 family.</text>
</comment>
<name>A0A1W1HKJ4_9BACT</name>
<dbReference type="GO" id="GO:0006508">
    <property type="term" value="P:proteolysis"/>
    <property type="evidence" value="ECO:0007669"/>
    <property type="project" value="UniProtKB-KW"/>
</dbReference>
<sequence>MFSRRHPYLYFIMVSCAIGSIFMISAMGIIVGGGAALVNSGFAGIEKKGEGNVGIVEINGAIISSKEIIDQIKDFREKSSIKAIVVRINSPGGSVGPSQEIYREIIKTRKFKTVIASLGSVAASGGYYAASSCDGIMANPGTITGSIGVIMEYANFQELAEKIGLSPVVIKSGEFKDIGSPMREISENERSILQGVVDEIHMQFVRDAALGRNIETESMAKYADGRIYTGESALDLQLIDRLGNLDDAVEWAGEIAGIEGKVKAVYPEEDKAEFLRKLVQSLLKNADISSALSNYFRFIIN</sequence>
<keyword evidence="5" id="KW-0472">Membrane</keyword>
<dbReference type="GO" id="GO:0008236">
    <property type="term" value="F:serine-type peptidase activity"/>
    <property type="evidence" value="ECO:0007669"/>
    <property type="project" value="UniProtKB-KW"/>
</dbReference>
<keyword evidence="4" id="KW-0720">Serine protease</keyword>
<dbReference type="PANTHER" id="PTHR42987">
    <property type="entry name" value="PEPTIDASE S49"/>
    <property type="match status" value="1"/>
</dbReference>
<dbReference type="PANTHER" id="PTHR42987:SF7">
    <property type="entry name" value="SIGNAL PEPTIDE PEPTIDASE SPPA-RELATED"/>
    <property type="match status" value="1"/>
</dbReference>
<keyword evidence="8" id="KW-1185">Reference proteome</keyword>
<dbReference type="EC" id="3.4.21.-" evidence="7"/>
<dbReference type="STRING" id="1246637.MTBBW1_830061"/>
<evidence type="ECO:0000256" key="3">
    <source>
        <dbReference type="ARBA" id="ARBA00022801"/>
    </source>
</evidence>
<evidence type="ECO:0000256" key="5">
    <source>
        <dbReference type="SAM" id="Phobius"/>
    </source>
</evidence>
<dbReference type="InterPro" id="IPR029045">
    <property type="entry name" value="ClpP/crotonase-like_dom_sf"/>
</dbReference>
<protein>
    <submittedName>
        <fullName evidence="7">Putative enzyme</fullName>
        <ecNumber evidence="7">3.4.21.-</ecNumber>
    </submittedName>
</protein>
<dbReference type="EMBL" id="FWEV01000329">
    <property type="protein sequence ID" value="SLM32989.1"/>
    <property type="molecule type" value="Genomic_DNA"/>
</dbReference>
<gene>
    <name evidence="7" type="ORF">MTBBW1_830061</name>
</gene>
<dbReference type="OrthoDB" id="9764363at2"/>
<dbReference type="AlphaFoldDB" id="A0A1W1HKJ4"/>
<dbReference type="CDD" id="cd07023">
    <property type="entry name" value="S49_Sppa_N_C"/>
    <property type="match status" value="1"/>
</dbReference>
<evidence type="ECO:0000256" key="2">
    <source>
        <dbReference type="ARBA" id="ARBA00022670"/>
    </source>
</evidence>
<evidence type="ECO:0000256" key="4">
    <source>
        <dbReference type="ARBA" id="ARBA00022825"/>
    </source>
</evidence>
<dbReference type="SUPFAM" id="SSF52096">
    <property type="entry name" value="ClpP/crotonase"/>
    <property type="match status" value="1"/>
</dbReference>
<proteinExistence type="inferred from homology"/>
<dbReference type="InterPro" id="IPR047272">
    <property type="entry name" value="S49_SppA_C"/>
</dbReference>
<dbReference type="Pfam" id="PF01343">
    <property type="entry name" value="Peptidase_S49"/>
    <property type="match status" value="1"/>
</dbReference>
<reference evidence="7 8" key="1">
    <citation type="submission" date="2017-03" db="EMBL/GenBank/DDBJ databases">
        <authorList>
            <person name="Afonso C.L."/>
            <person name="Miller P.J."/>
            <person name="Scott M.A."/>
            <person name="Spackman E."/>
            <person name="Goraichik I."/>
            <person name="Dimitrov K.M."/>
            <person name="Suarez D.L."/>
            <person name="Swayne D.E."/>
        </authorList>
    </citation>
    <scope>NUCLEOTIDE SEQUENCE [LARGE SCALE GENOMIC DNA]</scope>
    <source>
        <strain evidence="7">PRJEB14757</strain>
    </source>
</reference>
<feature type="domain" description="Peptidase S49" evidence="6">
    <location>
        <begin position="109"/>
        <end position="257"/>
    </location>
</feature>
<keyword evidence="5" id="KW-0812">Transmembrane</keyword>
<evidence type="ECO:0000313" key="7">
    <source>
        <dbReference type="EMBL" id="SLM32989.1"/>
    </source>
</evidence>
<dbReference type="PROSITE" id="PS51257">
    <property type="entry name" value="PROKAR_LIPOPROTEIN"/>
    <property type="match status" value="1"/>
</dbReference>
<dbReference type="InterPro" id="IPR002142">
    <property type="entry name" value="Peptidase_S49"/>
</dbReference>
<evidence type="ECO:0000256" key="1">
    <source>
        <dbReference type="ARBA" id="ARBA00008683"/>
    </source>
</evidence>
<accession>A0A1W1HKJ4</accession>
<keyword evidence="2" id="KW-0645">Protease</keyword>